<gene>
    <name evidence="10" type="ORF">SAMN05421733_101372</name>
</gene>
<evidence type="ECO:0000313" key="11">
    <source>
        <dbReference type="Proteomes" id="UP000242501"/>
    </source>
</evidence>
<organism evidence="10 11">
    <name type="scientific">Acinetobacter boissieri</name>
    <dbReference type="NCBI Taxonomy" id="1219383"/>
    <lineage>
        <taxon>Bacteria</taxon>
        <taxon>Pseudomonadati</taxon>
        <taxon>Pseudomonadota</taxon>
        <taxon>Gammaproteobacteria</taxon>
        <taxon>Moraxellales</taxon>
        <taxon>Moraxellaceae</taxon>
        <taxon>Acinetobacter</taxon>
    </lineage>
</organism>
<evidence type="ECO:0000259" key="8">
    <source>
        <dbReference type="Pfam" id="PF04239"/>
    </source>
</evidence>
<accession>A0A1G6GLH1</accession>
<feature type="domain" description="YetF C-terminal" evidence="8">
    <location>
        <begin position="82"/>
        <end position="200"/>
    </location>
</feature>
<evidence type="ECO:0000256" key="1">
    <source>
        <dbReference type="ARBA" id="ARBA00004651"/>
    </source>
</evidence>
<keyword evidence="5 7" id="KW-1133">Transmembrane helix</keyword>
<dbReference type="Pfam" id="PF20730">
    <property type="entry name" value="YetF_N"/>
    <property type="match status" value="1"/>
</dbReference>
<dbReference type="OrthoDB" id="9778331at2"/>
<name>A0A1G6GLH1_9GAMM</name>
<keyword evidence="11" id="KW-1185">Reference proteome</keyword>
<dbReference type="PANTHER" id="PTHR34582">
    <property type="entry name" value="UPF0702 TRANSMEMBRANE PROTEIN YCAP"/>
    <property type="match status" value="1"/>
</dbReference>
<evidence type="ECO:0000259" key="9">
    <source>
        <dbReference type="Pfam" id="PF20730"/>
    </source>
</evidence>
<feature type="transmembrane region" description="Helical" evidence="7">
    <location>
        <begin position="36"/>
        <end position="56"/>
    </location>
</feature>
<sequence>MLFYSLVFLKFFVGFVIVIIHLNISGKTQLSQMTPVDFIGNFVLGGIIGGVIYSRAIPFHEYILVLMIGVFLISSLNYISKHVYLLRNFTIGEPIPIIKKRQFLMENILAKQNKIDIINIVSQLHSQGIYSFEEVYYAQIEPNGELTVICDPAEMPSVILIKEGSLRGNELKHIKRDEEWLQQKLIDLDINLEDVFIAEFWKNKLRFILRSGELIEQENAFDKL</sequence>
<dbReference type="Pfam" id="PF04239">
    <property type="entry name" value="DUF421"/>
    <property type="match status" value="1"/>
</dbReference>
<dbReference type="PANTHER" id="PTHR34582:SF6">
    <property type="entry name" value="UPF0702 TRANSMEMBRANE PROTEIN YCAP"/>
    <property type="match status" value="1"/>
</dbReference>
<evidence type="ECO:0000256" key="5">
    <source>
        <dbReference type="ARBA" id="ARBA00022989"/>
    </source>
</evidence>
<dbReference type="Proteomes" id="UP000242501">
    <property type="component" value="Unassembled WGS sequence"/>
</dbReference>
<dbReference type="Gene3D" id="3.30.240.20">
    <property type="entry name" value="bsu07140 like domains"/>
    <property type="match status" value="2"/>
</dbReference>
<proteinExistence type="inferred from homology"/>
<keyword evidence="6 7" id="KW-0472">Membrane</keyword>
<dbReference type="STRING" id="1219383.SAMN05421733_101372"/>
<reference evidence="11" key="1">
    <citation type="submission" date="2016-09" db="EMBL/GenBank/DDBJ databases">
        <authorList>
            <person name="Varghese N."/>
            <person name="Submissions S."/>
        </authorList>
    </citation>
    <scope>NUCLEOTIDE SEQUENCE [LARGE SCALE GENOMIC DNA]</scope>
    <source>
        <strain evidence="11">ANC 4422</strain>
    </source>
</reference>
<evidence type="ECO:0000256" key="7">
    <source>
        <dbReference type="SAM" id="Phobius"/>
    </source>
</evidence>
<keyword evidence="3" id="KW-1003">Cell membrane</keyword>
<feature type="transmembrane region" description="Helical" evidence="7">
    <location>
        <begin position="6"/>
        <end position="24"/>
    </location>
</feature>
<comment type="subcellular location">
    <subcellularLocation>
        <location evidence="1">Cell membrane</location>
        <topology evidence="1">Multi-pass membrane protein</topology>
    </subcellularLocation>
</comment>
<evidence type="ECO:0000256" key="3">
    <source>
        <dbReference type="ARBA" id="ARBA00022475"/>
    </source>
</evidence>
<dbReference type="InterPro" id="IPR023090">
    <property type="entry name" value="UPF0702_alpha/beta_dom_sf"/>
</dbReference>
<dbReference type="GO" id="GO:0005886">
    <property type="term" value="C:plasma membrane"/>
    <property type="evidence" value="ECO:0007669"/>
    <property type="project" value="UniProtKB-SubCell"/>
</dbReference>
<dbReference type="InterPro" id="IPR007353">
    <property type="entry name" value="DUF421"/>
</dbReference>
<comment type="similarity">
    <text evidence="2">Belongs to the UPF0702 family.</text>
</comment>
<feature type="transmembrane region" description="Helical" evidence="7">
    <location>
        <begin position="62"/>
        <end position="79"/>
    </location>
</feature>
<evidence type="ECO:0000313" key="10">
    <source>
        <dbReference type="EMBL" id="SDB82774.1"/>
    </source>
</evidence>
<evidence type="ECO:0000256" key="2">
    <source>
        <dbReference type="ARBA" id="ARBA00006448"/>
    </source>
</evidence>
<protein>
    <submittedName>
        <fullName evidence="10">Uncharacterized membrane protein YcaP, DUF421 family</fullName>
    </submittedName>
</protein>
<feature type="domain" description="YetF-like N-terminal transmembrane" evidence="9">
    <location>
        <begin position="4"/>
        <end position="79"/>
    </location>
</feature>
<evidence type="ECO:0000256" key="6">
    <source>
        <dbReference type="ARBA" id="ARBA00023136"/>
    </source>
</evidence>
<evidence type="ECO:0000256" key="4">
    <source>
        <dbReference type="ARBA" id="ARBA00022692"/>
    </source>
</evidence>
<dbReference type="RefSeq" id="WP_092746623.1">
    <property type="nucleotide sequence ID" value="NZ_FMYL01000001.1"/>
</dbReference>
<dbReference type="InterPro" id="IPR048454">
    <property type="entry name" value="YetF_N"/>
</dbReference>
<dbReference type="AlphaFoldDB" id="A0A1G6GLH1"/>
<keyword evidence="4 7" id="KW-0812">Transmembrane</keyword>
<dbReference type="EMBL" id="FMYL01000001">
    <property type="protein sequence ID" value="SDB82774.1"/>
    <property type="molecule type" value="Genomic_DNA"/>
</dbReference>